<evidence type="ECO:0000313" key="4">
    <source>
        <dbReference type="EMBL" id="RGM32013.1"/>
    </source>
</evidence>
<feature type="transmembrane region" description="Helical" evidence="1">
    <location>
        <begin position="98"/>
        <end position="122"/>
    </location>
</feature>
<feature type="transmembrane region" description="Helical" evidence="1">
    <location>
        <begin position="128"/>
        <end position="149"/>
    </location>
</feature>
<proteinExistence type="predicted"/>
<evidence type="ECO:0000256" key="1">
    <source>
        <dbReference type="SAM" id="Phobius"/>
    </source>
</evidence>
<dbReference type="RefSeq" id="WP_002465868.1">
    <property type="nucleotide sequence ID" value="NZ_CABMFV010000001.1"/>
</dbReference>
<dbReference type="Proteomes" id="UP000261016">
    <property type="component" value="Unassembled WGS sequence"/>
</dbReference>
<keyword evidence="1" id="KW-1133">Transmembrane helix</keyword>
<dbReference type="Proteomes" id="UP000481807">
    <property type="component" value="Unassembled WGS sequence"/>
</dbReference>
<dbReference type="Proteomes" id="UP000814367">
    <property type="component" value="Unassembled WGS sequence"/>
</dbReference>
<reference evidence="4 5" key="1">
    <citation type="submission" date="2018-08" db="EMBL/GenBank/DDBJ databases">
        <title>A genome reference for cultivated species of the human gut microbiota.</title>
        <authorList>
            <person name="Zou Y."/>
            <person name="Xue W."/>
            <person name="Luo G."/>
        </authorList>
    </citation>
    <scope>NUCLEOTIDE SEQUENCE [LARGE SCALE GENOMIC DNA]</scope>
    <source>
        <strain evidence="4 5">OM08-17AT</strain>
    </source>
</reference>
<comment type="caution">
    <text evidence="4">The sequence shown here is derived from an EMBL/GenBank/DDBJ whole genome shotgun (WGS) entry which is preliminary data.</text>
</comment>
<dbReference type="Pfam" id="PF04657">
    <property type="entry name" value="DMT_YdcZ"/>
    <property type="match status" value="2"/>
</dbReference>
<feature type="transmembrane region" description="Helical" evidence="1">
    <location>
        <begin position="161"/>
        <end position="181"/>
    </location>
</feature>
<keyword evidence="7" id="KW-1185">Reference proteome</keyword>
<feature type="transmembrane region" description="Helical" evidence="1">
    <location>
        <begin position="73"/>
        <end position="91"/>
    </location>
</feature>
<dbReference type="PANTHER" id="PTHR34821">
    <property type="entry name" value="INNER MEMBRANE PROTEIN YDCZ"/>
    <property type="match status" value="1"/>
</dbReference>
<feature type="transmembrane region" description="Helical" evidence="1">
    <location>
        <begin position="233"/>
        <end position="251"/>
    </location>
</feature>
<evidence type="ECO:0000313" key="6">
    <source>
        <dbReference type="Proteomes" id="UP000481807"/>
    </source>
</evidence>
<name>A0A364URH0_STAWA</name>
<keyword evidence="1" id="KW-0812">Transmembrane</keyword>
<dbReference type="EMBL" id="JAANHJ010000001">
    <property type="protein sequence ID" value="MCG6226441.1"/>
    <property type="molecule type" value="Genomic_DNA"/>
</dbReference>
<dbReference type="GeneID" id="58060932"/>
<dbReference type="GO" id="GO:0005886">
    <property type="term" value="C:plasma membrane"/>
    <property type="evidence" value="ECO:0007669"/>
    <property type="project" value="TreeGrafter"/>
</dbReference>
<evidence type="ECO:0000313" key="2">
    <source>
        <dbReference type="EMBL" id="MCG6226441.1"/>
    </source>
</evidence>
<dbReference type="InterPro" id="IPR006750">
    <property type="entry name" value="YdcZ"/>
</dbReference>
<reference evidence="3 6" key="2">
    <citation type="submission" date="2018-08" db="EMBL/GenBank/DDBJ databases">
        <title>Murine metabolic-syndrome-specific gut microbial biobank.</title>
        <authorList>
            <person name="Liu C."/>
        </authorList>
    </citation>
    <scope>NUCLEOTIDE SEQUENCE [LARGE SCALE GENOMIC DNA]</scope>
    <source>
        <strain evidence="3 6">1XD21-27</strain>
    </source>
</reference>
<dbReference type="EMBL" id="QXWP01000002">
    <property type="protein sequence ID" value="NBH30409.1"/>
    <property type="molecule type" value="Genomic_DNA"/>
</dbReference>
<feature type="transmembrane region" description="Helical" evidence="1">
    <location>
        <begin position="32"/>
        <end position="53"/>
    </location>
</feature>
<feature type="transmembrane region" description="Helical" evidence="1">
    <location>
        <begin position="257"/>
        <end position="278"/>
    </location>
</feature>
<protein>
    <submittedName>
        <fullName evidence="4">DMT family transporter</fullName>
    </submittedName>
</protein>
<evidence type="ECO:0000313" key="3">
    <source>
        <dbReference type="EMBL" id="NBH30409.1"/>
    </source>
</evidence>
<dbReference type="AlphaFoldDB" id="A0A364URH0"/>
<feature type="transmembrane region" description="Helical" evidence="1">
    <location>
        <begin position="193"/>
        <end position="213"/>
    </location>
</feature>
<accession>A0A364URH0</accession>
<feature type="transmembrane region" description="Helical" evidence="1">
    <location>
        <begin position="290"/>
        <end position="308"/>
    </location>
</feature>
<evidence type="ECO:0000313" key="5">
    <source>
        <dbReference type="Proteomes" id="UP000261016"/>
    </source>
</evidence>
<reference evidence="2 7" key="3">
    <citation type="submission" date="2020-03" db="EMBL/GenBank/DDBJ databases">
        <title>Comparative genetics of Staphylococcus warneri persistents from caprine mastitis.</title>
        <authorList>
            <person name="Franca C.A."/>
            <person name="Rosa D.S."/>
            <person name="Silva A."/>
            <person name="Rodrigues D.L.N."/>
            <person name="Santos R.G."/>
            <person name="Castillo R.E.H."/>
            <person name="Moreira M.A.S."/>
            <person name="Lima M.C."/>
            <person name="Gouveia G.V."/>
            <person name="Gouveia J.J.S."/>
            <person name="Souza R.F.S."/>
            <person name="Bertram B."/>
            <person name="Azevedo V."/>
            <person name="Costa M."/>
        </authorList>
    </citation>
    <scope>NUCLEOTIDE SEQUENCE [LARGE SCALE GENOMIC DNA]</scope>
    <source>
        <strain evidence="2 7">Cap 9.2</strain>
    </source>
</reference>
<dbReference type="EMBL" id="QSTD01000001">
    <property type="protein sequence ID" value="RGM32013.1"/>
    <property type="molecule type" value="Genomic_DNA"/>
</dbReference>
<gene>
    <name evidence="3" type="ORF">D3Z30_05380</name>
    <name evidence="4" type="ORF">DXC19_00520</name>
    <name evidence="2" type="ORF">G8J23_10640</name>
</gene>
<evidence type="ECO:0000313" key="7">
    <source>
        <dbReference type="Proteomes" id="UP000814367"/>
    </source>
</evidence>
<feature type="transmembrane region" description="Helical" evidence="1">
    <location>
        <begin position="6"/>
        <end position="25"/>
    </location>
</feature>
<sequence>MALLYFLGIFVGMLIPIQTSVNSRLSQYTRSSFYASTVSFGVGTVCLIILNLIINPHMLTPHFFTEQTFNYHWFVGGLLGVCFLTGNLLLLPRLGAALTVVITVAGQIMMGVVIDTLGLFGASQQPFTFFKAVGIVLLLIGILLMNQIPKDKLLHQSHSNLYIWLIIGFIFGCAPPIQTTINSALAKEVHSSFFASLVSFTIGTIALLILTLIFHRSLKIHQTHPDFGHIKPIYFVGGILGMAFVTSNVILMPFLGAALTTIVGMLGQMLMGVIIDHFGLLGTPKNRITLRKCIGLSCIAIGIILLRLF</sequence>
<dbReference type="PANTHER" id="PTHR34821:SF2">
    <property type="entry name" value="INNER MEMBRANE PROTEIN YDCZ"/>
    <property type="match status" value="1"/>
</dbReference>
<keyword evidence="1" id="KW-0472">Membrane</keyword>
<organism evidence="4 5">
    <name type="scientific">Staphylococcus warneri</name>
    <dbReference type="NCBI Taxonomy" id="1292"/>
    <lineage>
        <taxon>Bacteria</taxon>
        <taxon>Bacillati</taxon>
        <taxon>Bacillota</taxon>
        <taxon>Bacilli</taxon>
        <taxon>Bacillales</taxon>
        <taxon>Staphylococcaceae</taxon>
        <taxon>Staphylococcus</taxon>
    </lineage>
</organism>